<dbReference type="GO" id="GO:0009272">
    <property type="term" value="P:fungal-type cell wall biogenesis"/>
    <property type="evidence" value="ECO:0007669"/>
    <property type="project" value="UniProtKB-ARBA"/>
</dbReference>
<feature type="region of interest" description="Disordered" evidence="3">
    <location>
        <begin position="335"/>
        <end position="360"/>
    </location>
</feature>
<keyword evidence="1" id="KW-0479">Metal-binding</keyword>
<dbReference type="InParanoid" id="A0A0L0HDA7"/>
<gene>
    <name evidence="6" type="ORF">SPPG_06046</name>
</gene>
<dbReference type="AlphaFoldDB" id="A0A0L0HDA7"/>
<dbReference type="Proteomes" id="UP000053201">
    <property type="component" value="Unassembled WGS sequence"/>
</dbReference>
<dbReference type="EMBL" id="KQ257459">
    <property type="protein sequence ID" value="KNC99102.1"/>
    <property type="molecule type" value="Genomic_DNA"/>
</dbReference>
<feature type="region of interest" description="Disordered" evidence="3">
    <location>
        <begin position="378"/>
        <end position="412"/>
    </location>
</feature>
<feature type="domain" description="NodB homology" evidence="5">
    <location>
        <begin position="118"/>
        <end position="325"/>
    </location>
</feature>
<organism evidence="6 7">
    <name type="scientific">Spizellomyces punctatus (strain DAOM BR117)</name>
    <dbReference type="NCBI Taxonomy" id="645134"/>
    <lineage>
        <taxon>Eukaryota</taxon>
        <taxon>Fungi</taxon>
        <taxon>Fungi incertae sedis</taxon>
        <taxon>Chytridiomycota</taxon>
        <taxon>Chytridiomycota incertae sedis</taxon>
        <taxon>Chytridiomycetes</taxon>
        <taxon>Spizellomycetales</taxon>
        <taxon>Spizellomycetaceae</taxon>
        <taxon>Spizellomyces</taxon>
    </lineage>
</organism>
<keyword evidence="7" id="KW-1185">Reference proteome</keyword>
<dbReference type="GO" id="GO:0046872">
    <property type="term" value="F:metal ion binding"/>
    <property type="evidence" value="ECO:0007669"/>
    <property type="project" value="UniProtKB-KW"/>
</dbReference>
<feature type="signal peptide" evidence="4">
    <location>
        <begin position="1"/>
        <end position="20"/>
    </location>
</feature>
<evidence type="ECO:0000256" key="4">
    <source>
        <dbReference type="SAM" id="SignalP"/>
    </source>
</evidence>
<keyword evidence="4" id="KW-0732">Signal</keyword>
<proteinExistence type="predicted"/>
<dbReference type="VEuPathDB" id="FungiDB:SPPG_06046"/>
<dbReference type="Gene3D" id="3.20.20.370">
    <property type="entry name" value="Glycoside hydrolase/deacetylase"/>
    <property type="match status" value="1"/>
</dbReference>
<dbReference type="PANTHER" id="PTHR10587:SF133">
    <property type="entry name" value="CHITIN DEACETYLASE 1-RELATED"/>
    <property type="match status" value="1"/>
</dbReference>
<name>A0A0L0HDA7_SPIPD</name>
<dbReference type="PANTHER" id="PTHR10587">
    <property type="entry name" value="GLYCOSYL TRANSFERASE-RELATED"/>
    <property type="match status" value="1"/>
</dbReference>
<dbReference type="eggNOG" id="ENOG502QRIP">
    <property type="taxonomic scope" value="Eukaryota"/>
</dbReference>
<accession>A0A0L0HDA7</accession>
<reference evidence="6 7" key="1">
    <citation type="submission" date="2009-08" db="EMBL/GenBank/DDBJ databases">
        <title>The Genome Sequence of Spizellomyces punctatus strain DAOM BR117.</title>
        <authorList>
            <consortium name="The Broad Institute Genome Sequencing Platform"/>
            <person name="Russ C."/>
            <person name="Cuomo C."/>
            <person name="Shea T."/>
            <person name="Young S.K."/>
            <person name="Zeng Q."/>
            <person name="Koehrsen M."/>
            <person name="Haas B."/>
            <person name="Borodovsky M."/>
            <person name="Guigo R."/>
            <person name="Alvarado L."/>
            <person name="Berlin A."/>
            <person name="Bochicchio J."/>
            <person name="Borenstein D."/>
            <person name="Chapman S."/>
            <person name="Chen Z."/>
            <person name="Engels R."/>
            <person name="Freedman E."/>
            <person name="Gellesch M."/>
            <person name="Goldberg J."/>
            <person name="Griggs A."/>
            <person name="Gujja S."/>
            <person name="Heiman D."/>
            <person name="Hepburn T."/>
            <person name="Howarth C."/>
            <person name="Jen D."/>
            <person name="Larson L."/>
            <person name="Lewis B."/>
            <person name="Mehta T."/>
            <person name="Park D."/>
            <person name="Pearson M."/>
            <person name="Roberts A."/>
            <person name="Saif S."/>
            <person name="Shenoy N."/>
            <person name="Sisk P."/>
            <person name="Stolte C."/>
            <person name="Sykes S."/>
            <person name="Thomson T."/>
            <person name="Walk T."/>
            <person name="White J."/>
            <person name="Yandava C."/>
            <person name="Burger G."/>
            <person name="Gray M.W."/>
            <person name="Holland P.W.H."/>
            <person name="King N."/>
            <person name="Lang F.B.F."/>
            <person name="Roger A.J."/>
            <person name="Ruiz-Trillo I."/>
            <person name="Lander E."/>
            <person name="Nusbaum C."/>
        </authorList>
    </citation>
    <scope>NUCLEOTIDE SEQUENCE [LARGE SCALE GENOMIC DNA]</scope>
    <source>
        <strain evidence="6 7">DAOM BR117</strain>
    </source>
</reference>
<dbReference type="GO" id="GO:0016020">
    <property type="term" value="C:membrane"/>
    <property type="evidence" value="ECO:0007669"/>
    <property type="project" value="TreeGrafter"/>
</dbReference>
<feature type="compositionally biased region" description="Low complexity" evidence="3">
    <location>
        <begin position="378"/>
        <end position="404"/>
    </location>
</feature>
<dbReference type="OrthoDB" id="407355at2759"/>
<protein>
    <recommendedName>
        <fullName evidence="5">NodB homology domain-containing protein</fullName>
    </recommendedName>
</protein>
<dbReference type="InterPro" id="IPR011330">
    <property type="entry name" value="Glyco_hydro/deAcase_b/a-brl"/>
</dbReference>
<dbReference type="GO" id="GO:0004099">
    <property type="term" value="F:chitin deacetylase activity"/>
    <property type="evidence" value="ECO:0007669"/>
    <property type="project" value="TreeGrafter"/>
</dbReference>
<dbReference type="PROSITE" id="PS51677">
    <property type="entry name" value="NODB"/>
    <property type="match status" value="1"/>
</dbReference>
<dbReference type="GO" id="GO:0005975">
    <property type="term" value="P:carbohydrate metabolic process"/>
    <property type="evidence" value="ECO:0007669"/>
    <property type="project" value="InterPro"/>
</dbReference>
<keyword evidence="2" id="KW-0378">Hydrolase</keyword>
<evidence type="ECO:0000313" key="7">
    <source>
        <dbReference type="Proteomes" id="UP000053201"/>
    </source>
</evidence>
<feature type="chain" id="PRO_5005539897" description="NodB homology domain-containing protein" evidence="4">
    <location>
        <begin position="21"/>
        <end position="439"/>
    </location>
</feature>
<dbReference type="InterPro" id="IPR050248">
    <property type="entry name" value="Polysacc_deacetylase_ArnD"/>
</dbReference>
<sequence>MHFSIITLAVLSMSVANVVAVTLTMPPPMPKAFPPDDESQPIPASYLTDPLVTEALAYVESVVPAQYLQIPPSTHKGICTATYNADAAANCYWPANLCTRDTDTNAFTADVYQCPGQNTWGLTYDDGPIVNVVNGQHVNDTVALRNALVNLNDQKATFFVVGSMGSSAPDEIKATFDAGHHIATHTWTHWTSTSLTNAQFVAEMKYTEALIYKTTGQVPRFWRPPCGDIDDRIRAIASALGYRTVLWGTAPDRDSTDADVTPSAAAHQTVLKKIKSWFVPQAGFISLEHDISTFTVGVALAALSAIKDMGSSFPLKITDVGTCLNEPWYRDISGSTSSPIPNTSSVVSPPSSTPTSAPISTASASSVAPSASSTISASASSTGPISTNPSSITLSTTSSTASPTRQSESISGSYPSVDVFRSFSWLWTMIAGAAVAVFV</sequence>
<evidence type="ECO:0000256" key="2">
    <source>
        <dbReference type="ARBA" id="ARBA00022801"/>
    </source>
</evidence>
<dbReference type="OMA" id="CDWAKSG"/>
<dbReference type="Pfam" id="PF01522">
    <property type="entry name" value="Polysacc_deac_1"/>
    <property type="match status" value="1"/>
</dbReference>
<evidence type="ECO:0000256" key="3">
    <source>
        <dbReference type="SAM" id="MobiDB-lite"/>
    </source>
</evidence>
<dbReference type="InterPro" id="IPR002509">
    <property type="entry name" value="NODB_dom"/>
</dbReference>
<dbReference type="SUPFAM" id="SSF88713">
    <property type="entry name" value="Glycoside hydrolase/deacetylase"/>
    <property type="match status" value="1"/>
</dbReference>
<evidence type="ECO:0000256" key="1">
    <source>
        <dbReference type="ARBA" id="ARBA00022723"/>
    </source>
</evidence>
<dbReference type="STRING" id="645134.A0A0L0HDA7"/>
<dbReference type="GeneID" id="27689381"/>
<evidence type="ECO:0000259" key="5">
    <source>
        <dbReference type="PROSITE" id="PS51677"/>
    </source>
</evidence>
<dbReference type="RefSeq" id="XP_016607142.1">
    <property type="nucleotide sequence ID" value="XM_016754254.1"/>
</dbReference>
<evidence type="ECO:0000313" key="6">
    <source>
        <dbReference type="EMBL" id="KNC99102.1"/>
    </source>
</evidence>